<evidence type="ECO:0000313" key="1">
    <source>
        <dbReference type="EMBL" id="AVO35961.1"/>
    </source>
</evidence>
<sequence length="240" mass="25826">MPHPPPPPRTPWGAFPDVLIHASESAVKQHPAYWAAKTGSGAAALALVNDTMSDQANQRLLNLMQGHVPTLVSAHAYEREGVNAIPEIFADELSKTLSWPVDNGVLQINAVGHTGADGFSRLARQARFAGAVQPGGEYVLVDDFIGMGGTLANLKGHIESNGGRVLAAVVLTGKPHSAKLALTPERLHELRTKHGTELEQWWIERFAHAFDALTESEARYLARTEGADTIRNRIAAGQQA</sequence>
<name>A0A2S0MJN0_9BURK</name>
<dbReference type="InterPro" id="IPR000836">
    <property type="entry name" value="PRTase_dom"/>
</dbReference>
<evidence type="ECO:0000313" key="2">
    <source>
        <dbReference type="Proteomes" id="UP000239709"/>
    </source>
</evidence>
<dbReference type="Gene3D" id="3.40.50.2020">
    <property type="match status" value="1"/>
</dbReference>
<dbReference type="Proteomes" id="UP000239709">
    <property type="component" value="Chromosome"/>
</dbReference>
<proteinExistence type="predicted"/>
<evidence type="ECO:0008006" key="3">
    <source>
        <dbReference type="Google" id="ProtNLM"/>
    </source>
</evidence>
<dbReference type="OrthoDB" id="9151960at2"/>
<reference evidence="1 2" key="1">
    <citation type="submission" date="2018-03" db="EMBL/GenBank/DDBJ databases">
        <title>Genome sequencing of Ottowia sp.</title>
        <authorList>
            <person name="Kim S.-J."/>
            <person name="Heo J."/>
            <person name="Kwon S.-W."/>
        </authorList>
    </citation>
    <scope>NUCLEOTIDE SEQUENCE [LARGE SCALE GENOMIC DNA]</scope>
    <source>
        <strain evidence="1 2">KADR8-3</strain>
    </source>
</reference>
<dbReference type="CDD" id="cd06223">
    <property type="entry name" value="PRTases_typeI"/>
    <property type="match status" value="1"/>
</dbReference>
<accession>A0A2S0MJN0</accession>
<gene>
    <name evidence="1" type="ORF">C6570_03880</name>
</gene>
<protein>
    <recommendedName>
        <fullName evidence="3">Phosphoribosyltransferase</fullName>
    </recommendedName>
</protein>
<dbReference type="InterPro" id="IPR029057">
    <property type="entry name" value="PRTase-like"/>
</dbReference>
<organism evidence="1 2">
    <name type="scientific">Ottowia oryzae</name>
    <dbReference type="NCBI Taxonomy" id="2109914"/>
    <lineage>
        <taxon>Bacteria</taxon>
        <taxon>Pseudomonadati</taxon>
        <taxon>Pseudomonadota</taxon>
        <taxon>Betaproteobacteria</taxon>
        <taxon>Burkholderiales</taxon>
        <taxon>Comamonadaceae</taxon>
        <taxon>Ottowia</taxon>
    </lineage>
</organism>
<dbReference type="SUPFAM" id="SSF53271">
    <property type="entry name" value="PRTase-like"/>
    <property type="match status" value="1"/>
</dbReference>
<dbReference type="AlphaFoldDB" id="A0A2S0MJN0"/>
<dbReference type="EMBL" id="CP027666">
    <property type="protein sequence ID" value="AVO35961.1"/>
    <property type="molecule type" value="Genomic_DNA"/>
</dbReference>
<dbReference type="KEGG" id="otk:C6570_03880"/>
<keyword evidence="2" id="KW-1185">Reference proteome</keyword>